<dbReference type="InterPro" id="IPR006976">
    <property type="entry name" value="VanZ-like"/>
</dbReference>
<evidence type="ECO:0000313" key="3">
    <source>
        <dbReference type="EMBL" id="GAA3702480.1"/>
    </source>
</evidence>
<evidence type="ECO:0000313" key="4">
    <source>
        <dbReference type="Proteomes" id="UP001501536"/>
    </source>
</evidence>
<feature type="transmembrane region" description="Helical" evidence="1">
    <location>
        <begin position="96"/>
        <end position="115"/>
    </location>
</feature>
<gene>
    <name evidence="3" type="ORF">GCM10022377_15150</name>
</gene>
<organism evidence="3 4">
    <name type="scientific">Zhihengliuella alba</name>
    <dbReference type="NCBI Taxonomy" id="547018"/>
    <lineage>
        <taxon>Bacteria</taxon>
        <taxon>Bacillati</taxon>
        <taxon>Actinomycetota</taxon>
        <taxon>Actinomycetes</taxon>
        <taxon>Micrococcales</taxon>
        <taxon>Micrococcaceae</taxon>
        <taxon>Zhihengliuella</taxon>
    </lineage>
</organism>
<dbReference type="EMBL" id="BAABCJ010000002">
    <property type="protein sequence ID" value="GAA3702480.1"/>
    <property type="molecule type" value="Genomic_DNA"/>
</dbReference>
<keyword evidence="4" id="KW-1185">Reference proteome</keyword>
<dbReference type="Pfam" id="PF04892">
    <property type="entry name" value="VanZ"/>
    <property type="match status" value="1"/>
</dbReference>
<dbReference type="Proteomes" id="UP001501536">
    <property type="component" value="Unassembled WGS sequence"/>
</dbReference>
<keyword evidence="1" id="KW-0472">Membrane</keyword>
<evidence type="ECO:0000256" key="1">
    <source>
        <dbReference type="SAM" id="Phobius"/>
    </source>
</evidence>
<comment type="caution">
    <text evidence="3">The sequence shown here is derived from an EMBL/GenBank/DDBJ whole genome shotgun (WGS) entry which is preliminary data.</text>
</comment>
<feature type="domain" description="VanZ-like" evidence="2">
    <location>
        <begin position="25"/>
        <end position="143"/>
    </location>
</feature>
<keyword evidence="1" id="KW-1133">Transmembrane helix</keyword>
<sequence>MRETLGPRPPRSRARLWIASLLLAAYTGFVAVVTLWPKPDQLQFGSAADRVLGVLHRVGVPHAFDVDALELTANIGMFVPLGFLLGLLLPRRAWWLAILLLPGYSVFIELSQAAFLELRDPTVRDVVANTTGGYLGAFLATALRAVVNARDRRVVDRALWERDAERVGAR</sequence>
<dbReference type="RefSeq" id="WP_344882366.1">
    <property type="nucleotide sequence ID" value="NZ_BAABCJ010000002.1"/>
</dbReference>
<feature type="transmembrane region" description="Helical" evidence="1">
    <location>
        <begin position="16"/>
        <end position="36"/>
    </location>
</feature>
<proteinExistence type="predicted"/>
<feature type="transmembrane region" description="Helical" evidence="1">
    <location>
        <begin position="127"/>
        <end position="147"/>
    </location>
</feature>
<accession>A0ABP7DCN2</accession>
<evidence type="ECO:0000259" key="2">
    <source>
        <dbReference type="Pfam" id="PF04892"/>
    </source>
</evidence>
<keyword evidence="1" id="KW-0812">Transmembrane</keyword>
<protein>
    <recommendedName>
        <fullName evidence="2">VanZ-like domain-containing protein</fullName>
    </recommendedName>
</protein>
<feature type="transmembrane region" description="Helical" evidence="1">
    <location>
        <begin position="71"/>
        <end position="89"/>
    </location>
</feature>
<reference evidence="4" key="1">
    <citation type="journal article" date="2019" name="Int. J. Syst. Evol. Microbiol.">
        <title>The Global Catalogue of Microorganisms (GCM) 10K type strain sequencing project: providing services to taxonomists for standard genome sequencing and annotation.</title>
        <authorList>
            <consortium name="The Broad Institute Genomics Platform"/>
            <consortium name="The Broad Institute Genome Sequencing Center for Infectious Disease"/>
            <person name="Wu L."/>
            <person name="Ma J."/>
        </authorList>
    </citation>
    <scope>NUCLEOTIDE SEQUENCE [LARGE SCALE GENOMIC DNA]</scope>
    <source>
        <strain evidence="4">JCM 16961</strain>
    </source>
</reference>
<name>A0ABP7DCN2_9MICC</name>